<keyword evidence="2" id="KW-0812">Transmembrane</keyword>
<accession>A0A3B5LDM3</accession>
<dbReference type="AlphaFoldDB" id="A0A3B5LDM3"/>
<dbReference type="InterPro" id="IPR001807">
    <property type="entry name" value="ClC"/>
</dbReference>
<keyword evidence="6" id="KW-0472">Membrane</keyword>
<dbReference type="Proteomes" id="UP000261380">
    <property type="component" value="Unplaced"/>
</dbReference>
<protein>
    <submittedName>
        <fullName evidence="7">Uncharacterized protein</fullName>
    </submittedName>
</protein>
<keyword evidence="3" id="KW-0677">Repeat</keyword>
<evidence type="ECO:0000256" key="2">
    <source>
        <dbReference type="ARBA" id="ARBA00022692"/>
    </source>
</evidence>
<dbReference type="GeneTree" id="ENSGT00940000155439"/>
<dbReference type="InterPro" id="IPR050970">
    <property type="entry name" value="Cl_channel_volt-gated"/>
</dbReference>
<evidence type="ECO:0000256" key="1">
    <source>
        <dbReference type="ARBA" id="ARBA00004141"/>
    </source>
</evidence>
<dbReference type="InterPro" id="IPR014743">
    <property type="entry name" value="Cl-channel_core"/>
</dbReference>
<dbReference type="PANTHER" id="PTHR45720:SF10">
    <property type="entry name" value="CHLORIDE CHANNEL PROTEIN 2"/>
    <property type="match status" value="1"/>
</dbReference>
<evidence type="ECO:0000256" key="4">
    <source>
        <dbReference type="ARBA" id="ARBA00022989"/>
    </source>
</evidence>
<evidence type="ECO:0000256" key="6">
    <source>
        <dbReference type="ARBA" id="ARBA00023136"/>
    </source>
</evidence>
<evidence type="ECO:0000256" key="5">
    <source>
        <dbReference type="ARBA" id="ARBA00023122"/>
    </source>
</evidence>
<dbReference type="GO" id="GO:0005886">
    <property type="term" value="C:plasma membrane"/>
    <property type="evidence" value="ECO:0007669"/>
    <property type="project" value="TreeGrafter"/>
</dbReference>
<dbReference type="PANTHER" id="PTHR45720">
    <property type="entry name" value="CHLORIDE CHANNEL PROTEIN 2"/>
    <property type="match status" value="1"/>
</dbReference>
<keyword evidence="4" id="KW-1133">Transmembrane helix</keyword>
<proteinExistence type="predicted"/>
<evidence type="ECO:0000313" key="7">
    <source>
        <dbReference type="Ensembl" id="ENSXCOP00000005964.1"/>
    </source>
</evidence>
<name>A0A3B5LDM3_9TELE</name>
<dbReference type="Gene3D" id="1.10.3080.10">
    <property type="entry name" value="Clc chloride channel"/>
    <property type="match status" value="1"/>
</dbReference>
<sequence>MAALFPDGIHSDESIYLIMPGAYAVAGAAALSGAVTHTVSTSVIVCELTGQISHILPMIIAVLLANAVAQSLQPSYYDSQIRIKKLPYLPDLGWGHHEYVHRNILMKSLKQICNSTCLLKNTLYNYNKKLHLLNSLPLLQIFQTFLEQCKSPVRV</sequence>
<comment type="subcellular location">
    <subcellularLocation>
        <location evidence="1">Membrane</location>
        <topology evidence="1">Multi-pass membrane protein</topology>
    </subcellularLocation>
</comment>
<keyword evidence="5" id="KW-0129">CBS domain</keyword>
<dbReference type="Pfam" id="PF00654">
    <property type="entry name" value="Voltage_CLC"/>
    <property type="match status" value="1"/>
</dbReference>
<reference evidence="7" key="1">
    <citation type="submission" date="2025-08" db="UniProtKB">
        <authorList>
            <consortium name="Ensembl"/>
        </authorList>
    </citation>
    <scope>IDENTIFICATION</scope>
</reference>
<evidence type="ECO:0000313" key="8">
    <source>
        <dbReference type="Proteomes" id="UP000261380"/>
    </source>
</evidence>
<evidence type="ECO:0000256" key="3">
    <source>
        <dbReference type="ARBA" id="ARBA00022737"/>
    </source>
</evidence>
<dbReference type="Ensembl" id="ENSXCOT00000006030.1">
    <property type="protein sequence ID" value="ENSXCOP00000005964.1"/>
    <property type="gene ID" value="ENSXCOG00000004627.1"/>
</dbReference>
<dbReference type="GO" id="GO:0005247">
    <property type="term" value="F:voltage-gated chloride channel activity"/>
    <property type="evidence" value="ECO:0007669"/>
    <property type="project" value="TreeGrafter"/>
</dbReference>
<dbReference type="STRING" id="32473.ENSXCOP00000005964"/>
<organism evidence="7 8">
    <name type="scientific">Xiphophorus couchianus</name>
    <name type="common">Monterrey platyfish</name>
    <dbReference type="NCBI Taxonomy" id="32473"/>
    <lineage>
        <taxon>Eukaryota</taxon>
        <taxon>Metazoa</taxon>
        <taxon>Chordata</taxon>
        <taxon>Craniata</taxon>
        <taxon>Vertebrata</taxon>
        <taxon>Euteleostomi</taxon>
        <taxon>Actinopterygii</taxon>
        <taxon>Neopterygii</taxon>
        <taxon>Teleostei</taxon>
        <taxon>Neoteleostei</taxon>
        <taxon>Acanthomorphata</taxon>
        <taxon>Ovalentaria</taxon>
        <taxon>Atherinomorphae</taxon>
        <taxon>Cyprinodontiformes</taxon>
        <taxon>Poeciliidae</taxon>
        <taxon>Poeciliinae</taxon>
        <taxon>Xiphophorus</taxon>
    </lineage>
</organism>
<reference evidence="7" key="2">
    <citation type="submission" date="2025-09" db="UniProtKB">
        <authorList>
            <consortium name="Ensembl"/>
        </authorList>
    </citation>
    <scope>IDENTIFICATION</scope>
</reference>
<keyword evidence="8" id="KW-1185">Reference proteome</keyword>
<dbReference type="SUPFAM" id="SSF81340">
    <property type="entry name" value="Clc chloride channel"/>
    <property type="match status" value="1"/>
</dbReference>
<dbReference type="PRINTS" id="PR00762">
    <property type="entry name" value="CLCHANNEL"/>
</dbReference>